<dbReference type="AlphaFoldDB" id="A0A2X3W708"/>
<dbReference type="RefSeq" id="WP_018030938.1">
    <property type="nucleotide sequence ID" value="NZ_LS483343.1"/>
</dbReference>
<evidence type="ECO:0000259" key="2">
    <source>
        <dbReference type="Pfam" id="PF01878"/>
    </source>
</evidence>
<keyword evidence="4" id="KW-1185">Reference proteome</keyword>
<feature type="domain" description="EVE" evidence="2">
    <location>
        <begin position="3"/>
        <end position="130"/>
    </location>
</feature>
<dbReference type="SUPFAM" id="SSF88697">
    <property type="entry name" value="PUA domain-like"/>
    <property type="match status" value="1"/>
</dbReference>
<dbReference type="NCBIfam" id="NF002616">
    <property type="entry name" value="PRK02268.1-2"/>
    <property type="match status" value="1"/>
</dbReference>
<dbReference type="HAMAP" id="MF_00771">
    <property type="entry name" value="UPF0310"/>
    <property type="match status" value="1"/>
</dbReference>
<dbReference type="Proteomes" id="UP000249495">
    <property type="component" value="Chromosome 1"/>
</dbReference>
<accession>A0A2X3W708</accession>
<proteinExistence type="inferred from homology"/>
<evidence type="ECO:0000313" key="3">
    <source>
        <dbReference type="EMBL" id="SQF39553.1"/>
    </source>
</evidence>
<protein>
    <recommendedName>
        <fullName evidence="1">UPF0310 protein NCTC12278_00409</fullName>
    </recommendedName>
</protein>
<dbReference type="InterPro" id="IPR002740">
    <property type="entry name" value="EVE_domain"/>
</dbReference>
<dbReference type="STRING" id="1123303.GCA_000372425_01625"/>
<evidence type="ECO:0000256" key="1">
    <source>
        <dbReference type="HAMAP-Rule" id="MF_00771"/>
    </source>
</evidence>
<dbReference type="InterPro" id="IPR015947">
    <property type="entry name" value="PUA-like_sf"/>
</dbReference>
<organism evidence="3 4">
    <name type="scientific">Streptococcus ferus</name>
    <dbReference type="NCBI Taxonomy" id="1345"/>
    <lineage>
        <taxon>Bacteria</taxon>
        <taxon>Bacillati</taxon>
        <taxon>Bacillota</taxon>
        <taxon>Bacilli</taxon>
        <taxon>Lactobacillales</taxon>
        <taxon>Streptococcaceae</taxon>
        <taxon>Streptococcus</taxon>
    </lineage>
</organism>
<dbReference type="Pfam" id="PF01878">
    <property type="entry name" value="EVE"/>
    <property type="match status" value="1"/>
</dbReference>
<reference evidence="3 4" key="1">
    <citation type="submission" date="2018-06" db="EMBL/GenBank/DDBJ databases">
        <authorList>
            <consortium name="Pathogen Informatics"/>
            <person name="Doyle S."/>
        </authorList>
    </citation>
    <scope>NUCLEOTIDE SEQUENCE [LARGE SCALE GENOMIC DNA]</scope>
    <source>
        <strain evidence="3 4">NCTC12278</strain>
    </source>
</reference>
<gene>
    <name evidence="3" type="ORF">NCTC12278_00409</name>
</gene>
<name>A0A2X3W708_9STRE</name>
<dbReference type="NCBIfam" id="NF002617">
    <property type="entry name" value="PRK02268.1-3"/>
    <property type="match status" value="1"/>
</dbReference>
<sequence>MVKFWVGVVSENHVKRGVEGGFCQVCHGKGGPLKRMKKGDYLLYYSPKVALDSDQKLQAFTAVGKMKDDRVYQFEMAPDFIPFRRDVEYYNYVRPCPIEVARQHPDWKNYASQLRYGHFEVSRDFFLYVFNDMKID</sequence>
<comment type="similarity">
    <text evidence="1">Belongs to the UPF0310 family.</text>
</comment>
<dbReference type="OrthoDB" id="9793567at2"/>
<dbReference type="Gene3D" id="3.10.590.10">
    <property type="entry name" value="ph1033 like domains"/>
    <property type="match status" value="1"/>
</dbReference>
<evidence type="ECO:0000313" key="4">
    <source>
        <dbReference type="Proteomes" id="UP000249495"/>
    </source>
</evidence>
<dbReference type="CDD" id="cd21132">
    <property type="entry name" value="EVE-like"/>
    <property type="match status" value="1"/>
</dbReference>
<dbReference type="KEGG" id="sfer:NCTC12278_00409"/>
<dbReference type="InterPro" id="IPR022996">
    <property type="entry name" value="UPF0310"/>
</dbReference>
<dbReference type="EMBL" id="LS483343">
    <property type="protein sequence ID" value="SQF39553.1"/>
    <property type="molecule type" value="Genomic_DNA"/>
</dbReference>